<keyword evidence="1" id="KW-0472">Membrane</keyword>
<organism evidence="2 3">
    <name type="scientific">Micromonospora pattaloongensis</name>
    <dbReference type="NCBI Taxonomy" id="405436"/>
    <lineage>
        <taxon>Bacteria</taxon>
        <taxon>Bacillati</taxon>
        <taxon>Actinomycetota</taxon>
        <taxon>Actinomycetes</taxon>
        <taxon>Micromonosporales</taxon>
        <taxon>Micromonosporaceae</taxon>
        <taxon>Micromonospora</taxon>
    </lineage>
</organism>
<sequence length="384" mass="39622">MTAVEDSLRAMFSARVAAAPPPDDVAAYAIRRARALRRRQGAASSVAAAAALALILGGAVWLRDRAERQSGPMPGFAAGYDAPAGTPAATPGLVHSTRIGLDLRVRDRLWTADGRNLALDGVGEVRGAYRVPAGWIYGGASQVRLLREDGVSTLLTGSAPHWVVSQDGRRLAALSGTALRVATIGPAGLTTIDKLAVPAGATPVAFLGERVVLAAPPGRSGHGFVDPRSPLEVSWRPEVVAVYGPRAAGMVALVTRPGEPGRCLAELRAGPGVLQTGRVGACATPARADGRGSALSPRGDRLAEPGDRELTLLDVERALQGRDARVGCPVRTTVPPAWADGGTVVGGDDRGVVRCGTDGTHERLPLPPGVGPGWRFVPRLVTAG</sequence>
<proteinExistence type="predicted"/>
<dbReference type="STRING" id="405436.SAMN05444365_101486"/>
<dbReference type="Proteomes" id="UP000242415">
    <property type="component" value="Unassembled WGS sequence"/>
</dbReference>
<protein>
    <submittedName>
        <fullName evidence="2">Uncharacterized protein</fullName>
    </submittedName>
</protein>
<keyword evidence="3" id="KW-1185">Reference proteome</keyword>
<dbReference type="AlphaFoldDB" id="A0A1H3GMV5"/>
<gene>
    <name evidence="2" type="ORF">SAMN05444365_101486</name>
</gene>
<feature type="transmembrane region" description="Helical" evidence="1">
    <location>
        <begin position="41"/>
        <end position="62"/>
    </location>
</feature>
<evidence type="ECO:0000313" key="2">
    <source>
        <dbReference type="EMBL" id="SDY04636.1"/>
    </source>
</evidence>
<name>A0A1H3GMV5_9ACTN</name>
<accession>A0A1H3GMV5</accession>
<reference evidence="3" key="1">
    <citation type="submission" date="2016-10" db="EMBL/GenBank/DDBJ databases">
        <authorList>
            <person name="Varghese N."/>
            <person name="Submissions S."/>
        </authorList>
    </citation>
    <scope>NUCLEOTIDE SEQUENCE [LARGE SCALE GENOMIC DNA]</scope>
    <source>
        <strain evidence="3">DSM 45245</strain>
    </source>
</reference>
<evidence type="ECO:0000313" key="3">
    <source>
        <dbReference type="Proteomes" id="UP000242415"/>
    </source>
</evidence>
<evidence type="ECO:0000256" key="1">
    <source>
        <dbReference type="SAM" id="Phobius"/>
    </source>
</evidence>
<keyword evidence="1" id="KW-1133">Transmembrane helix</keyword>
<keyword evidence="1" id="KW-0812">Transmembrane</keyword>
<dbReference type="EMBL" id="FNPH01000001">
    <property type="protein sequence ID" value="SDY04636.1"/>
    <property type="molecule type" value="Genomic_DNA"/>
</dbReference>